<keyword evidence="1" id="KW-0732">Signal</keyword>
<dbReference type="SUPFAM" id="SSF53822">
    <property type="entry name" value="Periplasmic binding protein-like I"/>
    <property type="match status" value="1"/>
</dbReference>
<dbReference type="AlphaFoldDB" id="A0A177AZJ3"/>
<dbReference type="EMBL" id="LWCA01000657">
    <property type="protein sequence ID" value="OAF67448.1"/>
    <property type="molecule type" value="Genomic_DNA"/>
</dbReference>
<accession>A0A177AZJ3</accession>
<feature type="signal peptide" evidence="1">
    <location>
        <begin position="1"/>
        <end position="25"/>
    </location>
</feature>
<dbReference type="InterPro" id="IPR028082">
    <property type="entry name" value="Peripla_BP_I"/>
</dbReference>
<dbReference type="Gene3D" id="3.40.50.2300">
    <property type="match status" value="2"/>
</dbReference>
<comment type="caution">
    <text evidence="2">The sequence shown here is derived from an EMBL/GenBank/DDBJ whole genome shotgun (WGS) entry which is preliminary data.</text>
</comment>
<sequence length="438" mass="50932">MVESRITALFISLLLKICASHFGECTLIVYWLFKPSHDIEMGCFKNENFNYCFDYPHTHENQLSDQLNRIINLKYNEKYKDKCVIIVGPNYTNDIVELIKIMEFLKYPVILPEVSFSHLEKMADNLNFISVSASNKQQAEIICKFLVESKASDVSVIYTTGIYEIDLISEINSYMQSLTNYSIALGSVQVESESNLSNYEISSANFLLLILSDVCIKTFVKKLKLIDPSDNVTLIFTDLFTQEWNIFHSRSVFYAHQQNSDNWIHVLDNINLLILAVYNITYLKYDEKNYKKSIKFDEYLYSNFISNVKKYTNKQSTFVGQSYKIFFNHNTKPIKNFIFYGNGYDDVFLTPNLYQKLCQPICFDGTRKLDIDNVCHICQALSVKVYNYRYKIILHTRLLKNVFNISIISVPFLIDATNNTNNFTCYHNANSQISGKLE</sequence>
<name>A0A177AZJ3_9BILA</name>
<evidence type="ECO:0000313" key="3">
    <source>
        <dbReference type="Proteomes" id="UP000078046"/>
    </source>
</evidence>
<protein>
    <recommendedName>
        <fullName evidence="4">Receptor ligand binding region domain-containing protein</fullName>
    </recommendedName>
</protein>
<evidence type="ECO:0008006" key="4">
    <source>
        <dbReference type="Google" id="ProtNLM"/>
    </source>
</evidence>
<reference evidence="2 3" key="1">
    <citation type="submission" date="2016-04" db="EMBL/GenBank/DDBJ databases">
        <title>The genome of Intoshia linei affirms orthonectids as highly simplified spiralians.</title>
        <authorList>
            <person name="Mikhailov K.V."/>
            <person name="Slusarev G.S."/>
            <person name="Nikitin M.A."/>
            <person name="Logacheva M.D."/>
            <person name="Penin A."/>
            <person name="Aleoshin V."/>
            <person name="Panchin Y.V."/>
        </authorList>
    </citation>
    <scope>NUCLEOTIDE SEQUENCE [LARGE SCALE GENOMIC DNA]</scope>
    <source>
        <strain evidence="2">Intl2013</strain>
        <tissue evidence="2">Whole animal</tissue>
    </source>
</reference>
<evidence type="ECO:0000256" key="1">
    <source>
        <dbReference type="SAM" id="SignalP"/>
    </source>
</evidence>
<dbReference type="Proteomes" id="UP000078046">
    <property type="component" value="Unassembled WGS sequence"/>
</dbReference>
<evidence type="ECO:0000313" key="2">
    <source>
        <dbReference type="EMBL" id="OAF67448.1"/>
    </source>
</evidence>
<organism evidence="2 3">
    <name type="scientific">Intoshia linei</name>
    <dbReference type="NCBI Taxonomy" id="1819745"/>
    <lineage>
        <taxon>Eukaryota</taxon>
        <taxon>Metazoa</taxon>
        <taxon>Spiralia</taxon>
        <taxon>Lophotrochozoa</taxon>
        <taxon>Mesozoa</taxon>
        <taxon>Orthonectida</taxon>
        <taxon>Rhopaluridae</taxon>
        <taxon>Intoshia</taxon>
    </lineage>
</organism>
<feature type="chain" id="PRO_5008056760" description="Receptor ligand binding region domain-containing protein" evidence="1">
    <location>
        <begin position="26"/>
        <end position="438"/>
    </location>
</feature>
<keyword evidence="3" id="KW-1185">Reference proteome</keyword>
<gene>
    <name evidence="2" type="ORF">A3Q56_04810</name>
</gene>
<proteinExistence type="predicted"/>